<accession>A0ABM4B5Y1</accession>
<sequence length="384" mass="44777">MEPSILKISRFALNLNQDEITKERFPGDGMESVASKNVLPKNEFSNIEKIKLFNSPSDFQVNQQEQAIKPHNPDEELIKYLSSTDEGLIKYLSSTRPHIPEQELLESLQSKVKFLQEYNEKLIDEKLKVSHQLATQTQINNELKNLLVASIGDDLEARYEQMILNRIQSDLELKRLINLIEDYQEEKQQAYIQVDVWRSKFLASRVMNEELTQWKSALYYKYRDSHTALQSLLEEHSKIRVLNDATRIGLIKIAELLNSKDASLDSDMRLTLVDTAFINHDLVESLIEIIEELSWAEKPNEIKQNILFKHFKNHLKEIYVLPSELSKAEQLAHEIVTNTGIQTEELVRMRRDYLAHNRISHFLSTNYHVIYNCCNSCKGRIIHL</sequence>
<keyword evidence="1" id="KW-0175">Coiled coil</keyword>
<feature type="coiled-coil region" evidence="1">
    <location>
        <begin position="166"/>
        <end position="200"/>
    </location>
</feature>
<evidence type="ECO:0000313" key="3">
    <source>
        <dbReference type="RefSeq" id="XP_065644255.1"/>
    </source>
</evidence>
<dbReference type="PANTHER" id="PTHR13066">
    <property type="entry name" value="BASIC LEUCINE ZIPPER NUCLEAR FACTOR 1 BLZF1 PROTEIN"/>
    <property type="match status" value="1"/>
</dbReference>
<keyword evidence="2" id="KW-1185">Reference proteome</keyword>
<dbReference type="PANTHER" id="PTHR13066:SF2">
    <property type="entry name" value="GOLGIN-45"/>
    <property type="match status" value="1"/>
</dbReference>
<evidence type="ECO:0000256" key="1">
    <source>
        <dbReference type="SAM" id="Coils"/>
    </source>
</evidence>
<reference evidence="3" key="2">
    <citation type="submission" date="2025-08" db="UniProtKB">
        <authorList>
            <consortium name="RefSeq"/>
        </authorList>
    </citation>
    <scope>IDENTIFICATION</scope>
</reference>
<dbReference type="GeneID" id="100197069"/>
<evidence type="ECO:0000313" key="2">
    <source>
        <dbReference type="Proteomes" id="UP001652625"/>
    </source>
</evidence>
<dbReference type="RefSeq" id="XP_065644255.1">
    <property type="nucleotide sequence ID" value="XM_065788183.1"/>
</dbReference>
<reference evidence="2" key="1">
    <citation type="submission" date="2025-05" db="UniProtKB">
        <authorList>
            <consortium name="RefSeq"/>
        </authorList>
    </citation>
    <scope>NUCLEOTIDE SEQUENCE [LARGE SCALE GENOMIC DNA]</scope>
</reference>
<proteinExistence type="predicted"/>
<dbReference type="Proteomes" id="UP001652625">
    <property type="component" value="Chromosome 01"/>
</dbReference>
<dbReference type="InterPro" id="IPR027095">
    <property type="entry name" value="Golgin-45"/>
</dbReference>
<organism evidence="2 3">
    <name type="scientific">Hydra vulgaris</name>
    <name type="common">Hydra</name>
    <name type="synonym">Hydra attenuata</name>
    <dbReference type="NCBI Taxonomy" id="6087"/>
    <lineage>
        <taxon>Eukaryota</taxon>
        <taxon>Metazoa</taxon>
        <taxon>Cnidaria</taxon>
        <taxon>Hydrozoa</taxon>
        <taxon>Hydroidolina</taxon>
        <taxon>Anthoathecata</taxon>
        <taxon>Aplanulata</taxon>
        <taxon>Hydridae</taxon>
        <taxon>Hydra</taxon>
    </lineage>
</organism>
<name>A0ABM4B5Y1_HYDVU</name>
<protein>
    <submittedName>
        <fullName evidence="3">Golgin-45 isoform X2</fullName>
    </submittedName>
</protein>
<gene>
    <name evidence="3" type="primary">LOC100197069</name>
</gene>